<sequence length="202" mass="23004">MCSLVAMLGLSRSSHRESRRAKEFEFVSTSFDLSVRLKDITVRIIHAGGKEELYQNPIPASQLMRKYPGMCVARPQVFKNPHDSILMAEEKLLPGQKYYIIPSTTVQKLKSKRSQKVEEAKEPDVAKEAVLDHKEVGDRGGDVSEESVCSAKEFYVSKEKWSRCIQKKSQKGKQKFVPPIQKPRILRLDWEPSLTSVQELSP</sequence>
<proteinExistence type="predicted"/>
<dbReference type="Pfam" id="PF14009">
    <property type="entry name" value="PADRE"/>
    <property type="match status" value="1"/>
</dbReference>
<dbReference type="InterPro" id="IPR025322">
    <property type="entry name" value="PADRE_dom"/>
</dbReference>
<evidence type="ECO:0000313" key="1">
    <source>
        <dbReference type="EMBL" id="CAK9173766.1"/>
    </source>
</evidence>
<dbReference type="EMBL" id="CAUOFW020006203">
    <property type="protein sequence ID" value="CAK9173766.1"/>
    <property type="molecule type" value="Genomic_DNA"/>
</dbReference>
<dbReference type="PANTHER" id="PTHR33052">
    <property type="entry name" value="DUF4228 DOMAIN PROTEIN-RELATED"/>
    <property type="match status" value="1"/>
</dbReference>
<dbReference type="AlphaFoldDB" id="A0ABC8TWE8"/>
<name>A0ABC8TWE8_9AQUA</name>
<dbReference type="Proteomes" id="UP001642360">
    <property type="component" value="Unassembled WGS sequence"/>
</dbReference>
<accession>A0ABC8TWE8</accession>
<protein>
    <submittedName>
        <fullName evidence="1">Uncharacterized protein</fullName>
    </submittedName>
</protein>
<comment type="caution">
    <text evidence="1">The sequence shown here is derived from an EMBL/GenBank/DDBJ whole genome shotgun (WGS) entry which is preliminary data.</text>
</comment>
<reference evidence="1 2" key="1">
    <citation type="submission" date="2024-02" db="EMBL/GenBank/DDBJ databases">
        <authorList>
            <person name="Vignale AGUSTIN F."/>
            <person name="Sosa J E."/>
            <person name="Modenutti C."/>
        </authorList>
    </citation>
    <scope>NUCLEOTIDE SEQUENCE [LARGE SCALE GENOMIC DNA]</scope>
</reference>
<organism evidence="1 2">
    <name type="scientific">Ilex paraguariensis</name>
    <name type="common">yerba mate</name>
    <dbReference type="NCBI Taxonomy" id="185542"/>
    <lineage>
        <taxon>Eukaryota</taxon>
        <taxon>Viridiplantae</taxon>
        <taxon>Streptophyta</taxon>
        <taxon>Embryophyta</taxon>
        <taxon>Tracheophyta</taxon>
        <taxon>Spermatophyta</taxon>
        <taxon>Magnoliopsida</taxon>
        <taxon>eudicotyledons</taxon>
        <taxon>Gunneridae</taxon>
        <taxon>Pentapetalae</taxon>
        <taxon>asterids</taxon>
        <taxon>campanulids</taxon>
        <taxon>Aquifoliales</taxon>
        <taxon>Aquifoliaceae</taxon>
        <taxon>Ilex</taxon>
    </lineage>
</organism>
<evidence type="ECO:0000313" key="2">
    <source>
        <dbReference type="Proteomes" id="UP001642360"/>
    </source>
</evidence>
<keyword evidence="2" id="KW-1185">Reference proteome</keyword>
<gene>
    <name evidence="1" type="ORF">ILEXP_LOCUS43496</name>
</gene>